<evidence type="ECO:0000313" key="3">
    <source>
        <dbReference type="Proteomes" id="UP000800035"/>
    </source>
</evidence>
<proteinExistence type="predicted"/>
<reference evidence="2" key="1">
    <citation type="journal article" date="2020" name="Stud. Mycol.">
        <title>101 Dothideomycetes genomes: a test case for predicting lifestyles and emergence of pathogens.</title>
        <authorList>
            <person name="Haridas S."/>
            <person name="Albert R."/>
            <person name="Binder M."/>
            <person name="Bloem J."/>
            <person name="Labutti K."/>
            <person name="Salamov A."/>
            <person name="Andreopoulos B."/>
            <person name="Baker S."/>
            <person name="Barry K."/>
            <person name="Bills G."/>
            <person name="Bluhm B."/>
            <person name="Cannon C."/>
            <person name="Castanera R."/>
            <person name="Culley D."/>
            <person name="Daum C."/>
            <person name="Ezra D."/>
            <person name="Gonzalez J."/>
            <person name="Henrissat B."/>
            <person name="Kuo A."/>
            <person name="Liang C."/>
            <person name="Lipzen A."/>
            <person name="Lutzoni F."/>
            <person name="Magnuson J."/>
            <person name="Mondo S."/>
            <person name="Nolan M."/>
            <person name="Ohm R."/>
            <person name="Pangilinan J."/>
            <person name="Park H.-J."/>
            <person name="Ramirez L."/>
            <person name="Alfaro M."/>
            <person name="Sun H."/>
            <person name="Tritt A."/>
            <person name="Yoshinaga Y."/>
            <person name="Zwiers L.-H."/>
            <person name="Turgeon B."/>
            <person name="Goodwin S."/>
            <person name="Spatafora J."/>
            <person name="Crous P."/>
            <person name="Grigoriev I."/>
        </authorList>
    </citation>
    <scope>NUCLEOTIDE SEQUENCE</scope>
    <source>
        <strain evidence="2">CBS 675.92</strain>
    </source>
</reference>
<feature type="region of interest" description="Disordered" evidence="1">
    <location>
        <begin position="30"/>
        <end position="50"/>
    </location>
</feature>
<evidence type="ECO:0000313" key="2">
    <source>
        <dbReference type="EMBL" id="KAF1949779.1"/>
    </source>
</evidence>
<organism evidence="2 3">
    <name type="scientific">Byssothecium circinans</name>
    <dbReference type="NCBI Taxonomy" id="147558"/>
    <lineage>
        <taxon>Eukaryota</taxon>
        <taxon>Fungi</taxon>
        <taxon>Dikarya</taxon>
        <taxon>Ascomycota</taxon>
        <taxon>Pezizomycotina</taxon>
        <taxon>Dothideomycetes</taxon>
        <taxon>Pleosporomycetidae</taxon>
        <taxon>Pleosporales</taxon>
        <taxon>Massarineae</taxon>
        <taxon>Massarinaceae</taxon>
        <taxon>Byssothecium</taxon>
    </lineage>
</organism>
<name>A0A6A5TDH3_9PLEO</name>
<protein>
    <submittedName>
        <fullName evidence="2">Uncharacterized protein</fullName>
    </submittedName>
</protein>
<dbReference type="AlphaFoldDB" id="A0A6A5TDH3"/>
<feature type="compositionally biased region" description="Polar residues" evidence="1">
    <location>
        <begin position="32"/>
        <end position="50"/>
    </location>
</feature>
<accession>A0A6A5TDH3</accession>
<dbReference type="Proteomes" id="UP000800035">
    <property type="component" value="Unassembled WGS sequence"/>
</dbReference>
<evidence type="ECO:0000256" key="1">
    <source>
        <dbReference type="SAM" id="MobiDB-lite"/>
    </source>
</evidence>
<dbReference type="EMBL" id="ML977032">
    <property type="protein sequence ID" value="KAF1949779.1"/>
    <property type="molecule type" value="Genomic_DNA"/>
</dbReference>
<gene>
    <name evidence="2" type="ORF">CC80DRAFT_510263</name>
</gene>
<keyword evidence="3" id="KW-1185">Reference proteome</keyword>
<sequence length="169" mass="19627">MKARSKPSLGFMKSMTTYLDDPTEQALALEAQKNSQQFDTRSQKTQQRGRTQKNQFIAFVCAKWSLQPKDQPEIWKARTIISRTKDYATFLADQSNKPDGRKMKATTLKNYISAIQLRVEWAREIDSHVQYLAERYNFPSSYLPKNNLSEIELDFIWDAINGLSHVSKE</sequence>